<protein>
    <recommendedName>
        <fullName evidence="1">Endonuclease/exonuclease/phosphatase domain-containing protein</fullName>
    </recommendedName>
</protein>
<evidence type="ECO:0000259" key="1">
    <source>
        <dbReference type="Pfam" id="PF03372"/>
    </source>
</evidence>
<feature type="domain" description="Endonuclease/exonuclease/phosphatase" evidence="1">
    <location>
        <begin position="6"/>
        <end position="192"/>
    </location>
</feature>
<evidence type="ECO:0000313" key="2">
    <source>
        <dbReference type="EMBL" id="TYJ27776.1"/>
    </source>
</evidence>
<dbReference type="EMBL" id="CM017642">
    <property type="protein sequence ID" value="TYJ27776.1"/>
    <property type="molecule type" value="Genomic_DNA"/>
</dbReference>
<dbReference type="Pfam" id="PF03372">
    <property type="entry name" value="Exo_endo_phos"/>
    <property type="match status" value="1"/>
</dbReference>
<dbReference type="InterPro" id="IPR005135">
    <property type="entry name" value="Endo/exonuclease/phosphatase"/>
</dbReference>
<dbReference type="SUPFAM" id="SSF56219">
    <property type="entry name" value="DNase I-like"/>
    <property type="match status" value="1"/>
</dbReference>
<name>A0A5D2YP62_GOSMU</name>
<dbReference type="InterPro" id="IPR036691">
    <property type="entry name" value="Endo/exonu/phosph_ase_sf"/>
</dbReference>
<feature type="non-terminal residue" evidence="2">
    <location>
        <position position="368"/>
    </location>
</feature>
<reference evidence="2 3" key="1">
    <citation type="submission" date="2019-07" db="EMBL/GenBank/DDBJ databases">
        <title>WGS assembly of Gossypium mustelinum.</title>
        <authorList>
            <person name="Chen Z.J."/>
            <person name="Sreedasyam A."/>
            <person name="Ando A."/>
            <person name="Song Q."/>
            <person name="De L."/>
            <person name="Hulse-Kemp A."/>
            <person name="Ding M."/>
            <person name="Ye W."/>
            <person name="Kirkbride R."/>
            <person name="Jenkins J."/>
            <person name="Plott C."/>
            <person name="Lovell J."/>
            <person name="Lin Y.-M."/>
            <person name="Vaughn R."/>
            <person name="Liu B."/>
            <person name="Li W."/>
            <person name="Simpson S."/>
            <person name="Scheffler B."/>
            <person name="Saski C."/>
            <person name="Grover C."/>
            <person name="Hu G."/>
            <person name="Conover J."/>
            <person name="Carlson J."/>
            <person name="Shu S."/>
            <person name="Boston L."/>
            <person name="Williams M."/>
            <person name="Peterson D."/>
            <person name="Mcgee K."/>
            <person name="Jones D."/>
            <person name="Wendel J."/>
            <person name="Stelly D."/>
            <person name="Grimwood J."/>
            <person name="Schmutz J."/>
        </authorList>
    </citation>
    <scope>NUCLEOTIDE SEQUENCE [LARGE SCALE GENOMIC DNA]</scope>
    <source>
        <strain evidence="2">1408120.09</strain>
    </source>
</reference>
<proteinExistence type="predicted"/>
<accession>A0A5D2YP62</accession>
<dbReference type="GO" id="GO:0003824">
    <property type="term" value="F:catalytic activity"/>
    <property type="evidence" value="ECO:0007669"/>
    <property type="project" value="InterPro"/>
</dbReference>
<dbReference type="Proteomes" id="UP000323597">
    <property type="component" value="Chromosome A07"/>
</dbReference>
<gene>
    <name evidence="2" type="ORF">E1A91_A07G212200v1</name>
</gene>
<evidence type="ECO:0000313" key="3">
    <source>
        <dbReference type="Proteomes" id="UP000323597"/>
    </source>
</evidence>
<keyword evidence="3" id="KW-1185">Reference proteome</keyword>
<sequence length="368" mass="43184">MKILCLNCRGAENPATVRELKQLLTANVPDIIFLCETKIHSNGFHRIRTICRMEGCLAVDSEGKSGGLALLWKEGVNVSVQNYSKFHIDSLVSMDDGEKFRFTGFYSQTDPSLRQQSWDMLRRVKSMVNEGWIVGGNFNAILNNSEKEGGRRKPWTLMDDFCDMLEELSLTDVKTPNGWLVKERLDRFVISDEFMEKMSFLTSQIVRQSRFDHEAILLDMYGSKPRDKRVDHRAWFRYNCWAQEQEAKDIIKRAWSSENCNVLEKMELIRDKLGPWQYQRFRRMKYKIKGLEKEISKLMNGPTNEGSMSLLKCARSKLGHLYDVEEKYWALRARSKWLKEGDRNTRFFHIRASGRRKKNSIERLKDVH</sequence>
<dbReference type="AlphaFoldDB" id="A0A5D2YP62"/>
<organism evidence="2 3">
    <name type="scientific">Gossypium mustelinum</name>
    <name type="common">Cotton</name>
    <name type="synonym">Gossypium caicoense</name>
    <dbReference type="NCBI Taxonomy" id="34275"/>
    <lineage>
        <taxon>Eukaryota</taxon>
        <taxon>Viridiplantae</taxon>
        <taxon>Streptophyta</taxon>
        <taxon>Embryophyta</taxon>
        <taxon>Tracheophyta</taxon>
        <taxon>Spermatophyta</taxon>
        <taxon>Magnoliopsida</taxon>
        <taxon>eudicotyledons</taxon>
        <taxon>Gunneridae</taxon>
        <taxon>Pentapetalae</taxon>
        <taxon>rosids</taxon>
        <taxon>malvids</taxon>
        <taxon>Malvales</taxon>
        <taxon>Malvaceae</taxon>
        <taxon>Malvoideae</taxon>
        <taxon>Gossypium</taxon>
    </lineage>
</organism>
<dbReference type="PANTHER" id="PTHR35218:SF9">
    <property type="entry name" value="ENDONUCLEASE_EXONUCLEASE_PHOSPHATASE DOMAIN-CONTAINING PROTEIN"/>
    <property type="match status" value="1"/>
</dbReference>
<dbReference type="Gene3D" id="3.60.10.10">
    <property type="entry name" value="Endonuclease/exonuclease/phosphatase"/>
    <property type="match status" value="1"/>
</dbReference>
<dbReference type="PANTHER" id="PTHR35218">
    <property type="entry name" value="RNASE H DOMAIN-CONTAINING PROTEIN"/>
    <property type="match status" value="1"/>
</dbReference>